<dbReference type="PRINTS" id="PR00420">
    <property type="entry name" value="RNGMNOXGNASE"/>
</dbReference>
<keyword evidence="3" id="KW-0274">FAD</keyword>
<sequence length="471" mass="49288">MPEPLPHQVDVLVVGAGPTGLTLGCALRSLGVDHLVLDQADEPARHSRAAVVHARTLETLALVGAADELVARGLPAPAATVRNRDGVLLSAAFHELGTPYPFALCVPQETTEQVLGARLRQLGGSVRRGHALIDVHEGQEGVTAVVADPGGTARVVRARYLVGCDGLRSAVRERSGIAFTGRTDPHVFALAEVAMDWSGPVDAFTYYLSPGGTLLVSPLPDGRFRVAAPVPPDAPAPDLAAVRRLLDDRGPGGARVRSLDVSSTWRVRYRVAETFGRGPVFLAGDAAHVHSPAGGQGMNSGIQDAVNLAWKLAAVLDGTAGSGLLGTYDEERRPVAEAAAAFSEQLTRAVTTGTHELRDDLVRSFGSTPRLTRWLATRLAQLDVRYGAVGHRVAPGPATTPRLGWSLLVPTAAGVAAARSAVAGRPITVEPAEDRSDAVLVRPDGYAAATAPTAEVHRLPDELTAWLHGPG</sequence>
<dbReference type="Proteomes" id="UP001596220">
    <property type="component" value="Unassembled WGS sequence"/>
</dbReference>
<dbReference type="Gene3D" id="3.50.50.60">
    <property type="entry name" value="FAD/NAD(P)-binding domain"/>
    <property type="match status" value="1"/>
</dbReference>
<protein>
    <submittedName>
        <fullName evidence="5">FAD-dependent monooxygenase</fullName>
    </submittedName>
</protein>
<dbReference type="Pfam" id="PF01494">
    <property type="entry name" value="FAD_binding_3"/>
    <property type="match status" value="1"/>
</dbReference>
<proteinExistence type="predicted"/>
<accession>A0ABW1PD46</accession>
<dbReference type="PANTHER" id="PTHR43004:SF19">
    <property type="entry name" value="BINDING MONOOXYGENASE, PUTATIVE (JCVI)-RELATED"/>
    <property type="match status" value="1"/>
</dbReference>
<evidence type="ECO:0000259" key="4">
    <source>
        <dbReference type="Pfam" id="PF01494"/>
    </source>
</evidence>
<dbReference type="InterPro" id="IPR050641">
    <property type="entry name" value="RIFMO-like"/>
</dbReference>
<evidence type="ECO:0000313" key="5">
    <source>
        <dbReference type="EMBL" id="MFC6093565.1"/>
    </source>
</evidence>
<evidence type="ECO:0000256" key="1">
    <source>
        <dbReference type="ARBA" id="ARBA00001974"/>
    </source>
</evidence>
<dbReference type="EMBL" id="JBHSQO010000045">
    <property type="protein sequence ID" value="MFC6093565.1"/>
    <property type="molecule type" value="Genomic_DNA"/>
</dbReference>
<comment type="caution">
    <text evidence="5">The sequence shown here is derived from an EMBL/GenBank/DDBJ whole genome shotgun (WGS) entry which is preliminary data.</text>
</comment>
<dbReference type="Gene3D" id="3.30.70.2450">
    <property type="match status" value="1"/>
</dbReference>
<keyword evidence="5" id="KW-0560">Oxidoreductase</keyword>
<keyword evidence="6" id="KW-1185">Reference proteome</keyword>
<evidence type="ECO:0000256" key="3">
    <source>
        <dbReference type="ARBA" id="ARBA00022827"/>
    </source>
</evidence>
<organism evidence="5 6">
    <name type="scientific">Saccharothrix lopnurensis</name>
    <dbReference type="NCBI Taxonomy" id="1670621"/>
    <lineage>
        <taxon>Bacteria</taxon>
        <taxon>Bacillati</taxon>
        <taxon>Actinomycetota</taxon>
        <taxon>Actinomycetes</taxon>
        <taxon>Pseudonocardiales</taxon>
        <taxon>Pseudonocardiaceae</taxon>
        <taxon>Saccharothrix</taxon>
    </lineage>
</organism>
<dbReference type="InterPro" id="IPR036188">
    <property type="entry name" value="FAD/NAD-bd_sf"/>
</dbReference>
<dbReference type="RefSeq" id="WP_380640889.1">
    <property type="nucleotide sequence ID" value="NZ_JBHSQO010000045.1"/>
</dbReference>
<dbReference type="GO" id="GO:0004497">
    <property type="term" value="F:monooxygenase activity"/>
    <property type="evidence" value="ECO:0007669"/>
    <property type="project" value="UniProtKB-KW"/>
</dbReference>
<comment type="cofactor">
    <cofactor evidence="1">
        <name>FAD</name>
        <dbReference type="ChEBI" id="CHEBI:57692"/>
    </cofactor>
</comment>
<gene>
    <name evidence="5" type="ORF">ACFP3R_30205</name>
</gene>
<dbReference type="PANTHER" id="PTHR43004">
    <property type="entry name" value="TRK SYSTEM POTASSIUM UPTAKE PROTEIN"/>
    <property type="match status" value="1"/>
</dbReference>
<name>A0ABW1PD46_9PSEU</name>
<keyword evidence="5" id="KW-0503">Monooxygenase</keyword>
<keyword evidence="2" id="KW-0285">Flavoprotein</keyword>
<dbReference type="Gene3D" id="3.40.30.120">
    <property type="match status" value="1"/>
</dbReference>
<feature type="domain" description="FAD-binding" evidence="4">
    <location>
        <begin position="9"/>
        <end position="342"/>
    </location>
</feature>
<dbReference type="SUPFAM" id="SSF51905">
    <property type="entry name" value="FAD/NAD(P)-binding domain"/>
    <property type="match status" value="1"/>
</dbReference>
<dbReference type="InterPro" id="IPR002938">
    <property type="entry name" value="FAD-bd"/>
</dbReference>
<reference evidence="6" key="1">
    <citation type="journal article" date="2019" name="Int. J. Syst. Evol. Microbiol.">
        <title>The Global Catalogue of Microorganisms (GCM) 10K type strain sequencing project: providing services to taxonomists for standard genome sequencing and annotation.</title>
        <authorList>
            <consortium name="The Broad Institute Genomics Platform"/>
            <consortium name="The Broad Institute Genome Sequencing Center for Infectious Disease"/>
            <person name="Wu L."/>
            <person name="Ma J."/>
        </authorList>
    </citation>
    <scope>NUCLEOTIDE SEQUENCE [LARGE SCALE GENOMIC DNA]</scope>
    <source>
        <strain evidence="6">CGMCC 4.7246</strain>
    </source>
</reference>
<evidence type="ECO:0000313" key="6">
    <source>
        <dbReference type="Proteomes" id="UP001596220"/>
    </source>
</evidence>
<evidence type="ECO:0000256" key="2">
    <source>
        <dbReference type="ARBA" id="ARBA00022630"/>
    </source>
</evidence>